<dbReference type="eggNOG" id="ENOG5032B3Q">
    <property type="taxonomic scope" value="Bacteria"/>
</dbReference>
<dbReference type="AlphaFoldDB" id="A0A0R1GMD7"/>
<evidence type="ECO:0000313" key="3">
    <source>
        <dbReference type="Proteomes" id="UP000051176"/>
    </source>
</evidence>
<keyword evidence="3" id="KW-1185">Reference proteome</keyword>
<protein>
    <submittedName>
        <fullName evidence="2">Uncharacterized protein</fullName>
    </submittedName>
</protein>
<dbReference type="EMBL" id="AZCZ01000038">
    <property type="protein sequence ID" value="KRK35182.1"/>
    <property type="molecule type" value="Genomic_DNA"/>
</dbReference>
<evidence type="ECO:0000313" key="2">
    <source>
        <dbReference type="EMBL" id="KRK35182.1"/>
    </source>
</evidence>
<comment type="caution">
    <text evidence="2">The sequence shown here is derived from an EMBL/GenBank/DDBJ whole genome shotgun (WGS) entry which is preliminary data.</text>
</comment>
<organism evidence="2 3">
    <name type="scientific">Levilactobacillus parabrevis ATCC 53295</name>
    <dbReference type="NCBI Taxonomy" id="1267003"/>
    <lineage>
        <taxon>Bacteria</taxon>
        <taxon>Bacillati</taxon>
        <taxon>Bacillota</taxon>
        <taxon>Bacilli</taxon>
        <taxon>Lactobacillales</taxon>
        <taxon>Lactobacillaceae</taxon>
        <taxon>Levilactobacillus</taxon>
    </lineage>
</organism>
<feature type="signal peptide" evidence="1">
    <location>
        <begin position="1"/>
        <end position="27"/>
    </location>
</feature>
<feature type="chain" id="PRO_5006404604" evidence="1">
    <location>
        <begin position="28"/>
        <end position="299"/>
    </location>
</feature>
<keyword evidence="1" id="KW-0732">Signal</keyword>
<sequence>MHKFIKIGSGILALLAVICAGWQTAKAQTERPSALVKVGNFTASTDFLNLSQYYELTRTIKVKVNYVPTHKVGHAISRDLTLPVGTVVAGNLTSTKSGDFLVPSLQLYLARLSYPLIRQSAPAGYTIDPGAGAYDPQATLKATDKLTAFKRIKAPDFMPGYSHGDLYLGGAKAALSTVETTTASIRVTPDGYLEYLKYDAKANAGLGFMQKPTGMAKITKTDFHDPYRTLYFAHDISGLKTKRVSHTGLYQYRLTLKNLHDPQHNAGNEDKGIAGTFDSLYRIGGQTYFTFIGYDGVTG</sequence>
<evidence type="ECO:0000256" key="1">
    <source>
        <dbReference type="SAM" id="SignalP"/>
    </source>
</evidence>
<gene>
    <name evidence="2" type="ORF">FD07_GL001484</name>
</gene>
<dbReference type="RefSeq" id="WP_020090199.1">
    <property type="nucleotide sequence ID" value="NZ_AZCZ01000038.1"/>
</dbReference>
<dbReference type="PATRIC" id="fig|1267003.4.peg.1568"/>
<reference evidence="2 3" key="1">
    <citation type="journal article" date="2015" name="Genome Announc.">
        <title>Expanding the biotechnology potential of lactobacilli through comparative genomics of 213 strains and associated genera.</title>
        <authorList>
            <person name="Sun Z."/>
            <person name="Harris H.M."/>
            <person name="McCann A."/>
            <person name="Guo C."/>
            <person name="Argimon S."/>
            <person name="Zhang W."/>
            <person name="Yang X."/>
            <person name="Jeffery I.B."/>
            <person name="Cooney J.C."/>
            <person name="Kagawa T.F."/>
            <person name="Liu W."/>
            <person name="Song Y."/>
            <person name="Salvetti E."/>
            <person name="Wrobel A."/>
            <person name="Rasinkangas P."/>
            <person name="Parkhill J."/>
            <person name="Rea M.C."/>
            <person name="O'Sullivan O."/>
            <person name="Ritari J."/>
            <person name="Douillard F.P."/>
            <person name="Paul Ross R."/>
            <person name="Yang R."/>
            <person name="Briner A.E."/>
            <person name="Felis G.E."/>
            <person name="de Vos W.M."/>
            <person name="Barrangou R."/>
            <person name="Klaenhammer T.R."/>
            <person name="Caufield P.W."/>
            <person name="Cui Y."/>
            <person name="Zhang H."/>
            <person name="O'Toole P.W."/>
        </authorList>
    </citation>
    <scope>NUCLEOTIDE SEQUENCE [LARGE SCALE GENOMIC DNA]</scope>
    <source>
        <strain evidence="2 3">ATCC 53295</strain>
    </source>
</reference>
<dbReference type="Proteomes" id="UP000051176">
    <property type="component" value="Unassembled WGS sequence"/>
</dbReference>
<accession>A0A0R1GMD7</accession>
<name>A0A0R1GMD7_9LACO</name>
<proteinExistence type="predicted"/>
<dbReference type="OrthoDB" id="2258378at2"/>